<gene>
    <name evidence="2" type="ORF">NA56DRAFT_716297</name>
</gene>
<organism evidence="2 3">
    <name type="scientific">Hyaloscypha hepaticicola</name>
    <dbReference type="NCBI Taxonomy" id="2082293"/>
    <lineage>
        <taxon>Eukaryota</taxon>
        <taxon>Fungi</taxon>
        <taxon>Dikarya</taxon>
        <taxon>Ascomycota</taxon>
        <taxon>Pezizomycotina</taxon>
        <taxon>Leotiomycetes</taxon>
        <taxon>Helotiales</taxon>
        <taxon>Hyaloscyphaceae</taxon>
        <taxon>Hyaloscypha</taxon>
    </lineage>
</organism>
<feature type="region of interest" description="Disordered" evidence="1">
    <location>
        <begin position="12"/>
        <end position="41"/>
    </location>
</feature>
<proteinExistence type="predicted"/>
<evidence type="ECO:0000313" key="3">
    <source>
        <dbReference type="Proteomes" id="UP000235672"/>
    </source>
</evidence>
<name>A0A2J6QBY9_9HELO</name>
<reference evidence="2 3" key="1">
    <citation type="submission" date="2016-05" db="EMBL/GenBank/DDBJ databases">
        <title>A degradative enzymes factory behind the ericoid mycorrhizal symbiosis.</title>
        <authorList>
            <consortium name="DOE Joint Genome Institute"/>
            <person name="Martino E."/>
            <person name="Morin E."/>
            <person name="Grelet G."/>
            <person name="Kuo A."/>
            <person name="Kohler A."/>
            <person name="Daghino S."/>
            <person name="Barry K."/>
            <person name="Choi C."/>
            <person name="Cichocki N."/>
            <person name="Clum A."/>
            <person name="Copeland A."/>
            <person name="Hainaut M."/>
            <person name="Haridas S."/>
            <person name="Labutti K."/>
            <person name="Lindquist E."/>
            <person name="Lipzen A."/>
            <person name="Khouja H.-R."/>
            <person name="Murat C."/>
            <person name="Ohm R."/>
            <person name="Olson A."/>
            <person name="Spatafora J."/>
            <person name="Veneault-Fourrey C."/>
            <person name="Henrissat B."/>
            <person name="Grigoriev I."/>
            <person name="Martin F."/>
            <person name="Perotto S."/>
        </authorList>
    </citation>
    <scope>NUCLEOTIDE SEQUENCE [LARGE SCALE GENOMIC DNA]</scope>
    <source>
        <strain evidence="2 3">UAMH 7357</strain>
    </source>
</reference>
<evidence type="ECO:0000256" key="1">
    <source>
        <dbReference type="SAM" id="MobiDB-lite"/>
    </source>
</evidence>
<dbReference type="AlphaFoldDB" id="A0A2J6QBY9"/>
<dbReference type="EMBL" id="KZ613474">
    <property type="protein sequence ID" value="PMD23748.1"/>
    <property type="molecule type" value="Genomic_DNA"/>
</dbReference>
<accession>A0A2J6QBY9</accession>
<keyword evidence="3" id="KW-1185">Reference proteome</keyword>
<evidence type="ECO:0000313" key="2">
    <source>
        <dbReference type="EMBL" id="PMD23748.1"/>
    </source>
</evidence>
<protein>
    <submittedName>
        <fullName evidence="2">Uncharacterized protein</fullName>
    </submittedName>
</protein>
<sequence length="152" mass="16887">MILTRDVVEKLERDEEGTAMDGSPTHANSLWLDPRYPPSTTPAKEERVAIIHHAPSPSAHARFSAGPDLANIAEKGHCRGEISIYRKNNADRTEVSACPIMVFSTRNNPRTPRMALAFSGRLCHLLQFQSGHGSHALFNLGEGRLRQHRQKA</sequence>
<dbReference type="Proteomes" id="UP000235672">
    <property type="component" value="Unassembled WGS sequence"/>
</dbReference>